<dbReference type="PANTHER" id="PTHR33219:SF14">
    <property type="entry name" value="PROTEIN COFACTOR ASSEMBLY OF COMPLEX C SUBUNIT B CCB3, CHLOROPLASTIC-RELATED"/>
    <property type="match status" value="1"/>
</dbReference>
<dbReference type="PaxDb" id="2903-EOD31116"/>
<keyword evidence="3" id="KW-1185">Reference proteome</keyword>
<name>A0A0D3K5T1_EMIH1</name>
<evidence type="ECO:0000313" key="2">
    <source>
        <dbReference type="EnsemblProtists" id="EOD31116"/>
    </source>
</evidence>
<organism evidence="2 3">
    <name type="scientific">Emiliania huxleyi (strain CCMP1516)</name>
    <dbReference type="NCBI Taxonomy" id="280463"/>
    <lineage>
        <taxon>Eukaryota</taxon>
        <taxon>Haptista</taxon>
        <taxon>Haptophyta</taxon>
        <taxon>Prymnesiophyceae</taxon>
        <taxon>Isochrysidales</taxon>
        <taxon>Noelaerhabdaceae</taxon>
        <taxon>Emiliania</taxon>
    </lineage>
</organism>
<dbReference type="PANTHER" id="PTHR33219">
    <property type="entry name" value="YLMG HOMOLOG PROTEIN 2, CHLOROPLASTIC"/>
    <property type="match status" value="1"/>
</dbReference>
<dbReference type="Proteomes" id="UP000013827">
    <property type="component" value="Unassembled WGS sequence"/>
</dbReference>
<accession>A0A0D3K5T1</accession>
<dbReference type="AlphaFoldDB" id="A0A0D3K5T1"/>
<dbReference type="InterPro" id="IPR003425">
    <property type="entry name" value="CCB3/YggT"/>
</dbReference>
<dbReference type="EnsemblProtists" id="EOD31116">
    <property type="protein sequence ID" value="EOD31116"/>
    <property type="gene ID" value="EMIHUDRAFT_203237"/>
</dbReference>
<evidence type="ECO:0000256" key="1">
    <source>
        <dbReference type="SAM" id="Phobius"/>
    </source>
</evidence>
<protein>
    <recommendedName>
        <fullName evidence="4">YggT family protein</fullName>
    </recommendedName>
</protein>
<proteinExistence type="predicted"/>
<evidence type="ECO:0000313" key="3">
    <source>
        <dbReference type="Proteomes" id="UP000013827"/>
    </source>
</evidence>
<dbReference type="Pfam" id="PF02325">
    <property type="entry name" value="CCB3_YggT"/>
    <property type="match status" value="1"/>
</dbReference>
<keyword evidence="1" id="KW-1133">Transmembrane helix</keyword>
<reference evidence="3" key="1">
    <citation type="journal article" date="2013" name="Nature">
        <title>Pan genome of the phytoplankton Emiliania underpins its global distribution.</title>
        <authorList>
            <person name="Read B.A."/>
            <person name="Kegel J."/>
            <person name="Klute M.J."/>
            <person name="Kuo A."/>
            <person name="Lefebvre S.C."/>
            <person name="Maumus F."/>
            <person name="Mayer C."/>
            <person name="Miller J."/>
            <person name="Monier A."/>
            <person name="Salamov A."/>
            <person name="Young J."/>
            <person name="Aguilar M."/>
            <person name="Claverie J.M."/>
            <person name="Frickenhaus S."/>
            <person name="Gonzalez K."/>
            <person name="Herman E.K."/>
            <person name="Lin Y.C."/>
            <person name="Napier J."/>
            <person name="Ogata H."/>
            <person name="Sarno A.F."/>
            <person name="Shmutz J."/>
            <person name="Schroeder D."/>
            <person name="de Vargas C."/>
            <person name="Verret F."/>
            <person name="von Dassow P."/>
            <person name="Valentin K."/>
            <person name="Van de Peer Y."/>
            <person name="Wheeler G."/>
            <person name="Dacks J.B."/>
            <person name="Delwiche C.F."/>
            <person name="Dyhrman S.T."/>
            <person name="Glockner G."/>
            <person name="John U."/>
            <person name="Richards T."/>
            <person name="Worden A.Z."/>
            <person name="Zhang X."/>
            <person name="Grigoriev I.V."/>
            <person name="Allen A.E."/>
            <person name="Bidle K."/>
            <person name="Borodovsky M."/>
            <person name="Bowler C."/>
            <person name="Brownlee C."/>
            <person name="Cock J.M."/>
            <person name="Elias M."/>
            <person name="Gladyshev V.N."/>
            <person name="Groth M."/>
            <person name="Guda C."/>
            <person name="Hadaegh A."/>
            <person name="Iglesias-Rodriguez M.D."/>
            <person name="Jenkins J."/>
            <person name="Jones B.M."/>
            <person name="Lawson T."/>
            <person name="Leese F."/>
            <person name="Lindquist E."/>
            <person name="Lobanov A."/>
            <person name="Lomsadze A."/>
            <person name="Malik S.B."/>
            <person name="Marsh M.E."/>
            <person name="Mackinder L."/>
            <person name="Mock T."/>
            <person name="Mueller-Roeber B."/>
            <person name="Pagarete A."/>
            <person name="Parker M."/>
            <person name="Probert I."/>
            <person name="Quesneville H."/>
            <person name="Raines C."/>
            <person name="Rensing S.A."/>
            <person name="Riano-Pachon D.M."/>
            <person name="Richier S."/>
            <person name="Rokitta S."/>
            <person name="Shiraiwa Y."/>
            <person name="Soanes D.M."/>
            <person name="van der Giezen M."/>
            <person name="Wahlund T.M."/>
            <person name="Williams B."/>
            <person name="Wilson W."/>
            <person name="Wolfe G."/>
            <person name="Wurch L.L."/>
        </authorList>
    </citation>
    <scope>NUCLEOTIDE SEQUENCE</scope>
</reference>
<sequence>MRSDPNVEAKEQQQQEKVATLVAKGAGGWQPVELSEMLGPLLESVVVCGGRAIGGRVRRLGFGVEKAAAVRAVLSPLFAVYTLLFLFRTVLSWFPKYNLNAFPYNVAAWPTEPLLRATRRLIPPVAGVDITPIVWILLGPQGLLTIVQKKGGF</sequence>
<reference evidence="2" key="2">
    <citation type="submission" date="2024-10" db="UniProtKB">
        <authorList>
            <consortium name="EnsemblProtists"/>
        </authorList>
    </citation>
    <scope>IDENTIFICATION</scope>
</reference>
<dbReference type="KEGG" id="ehx:EMIHUDRAFT_203237"/>
<dbReference type="GeneID" id="17276389"/>
<dbReference type="GO" id="GO:0016020">
    <property type="term" value="C:membrane"/>
    <property type="evidence" value="ECO:0007669"/>
    <property type="project" value="InterPro"/>
</dbReference>
<dbReference type="eggNOG" id="ENOG502S21M">
    <property type="taxonomic scope" value="Eukaryota"/>
</dbReference>
<keyword evidence="1" id="KW-0812">Transmembrane</keyword>
<dbReference type="STRING" id="2903.R1F6Z6"/>
<keyword evidence="1" id="KW-0472">Membrane</keyword>
<dbReference type="HOGENOM" id="CLU_1716693_0_0_1"/>
<evidence type="ECO:0008006" key="4">
    <source>
        <dbReference type="Google" id="ProtNLM"/>
    </source>
</evidence>
<feature type="transmembrane region" description="Helical" evidence="1">
    <location>
        <begin position="68"/>
        <end position="87"/>
    </location>
</feature>
<dbReference type="RefSeq" id="XP_005783545.1">
    <property type="nucleotide sequence ID" value="XM_005783488.1"/>
</dbReference>